<evidence type="ECO:0000256" key="1">
    <source>
        <dbReference type="ARBA" id="ARBA00009067"/>
    </source>
</evidence>
<comment type="similarity">
    <text evidence="1">Belongs to the UPF0177 family.</text>
</comment>
<proteinExistence type="inferred from homology"/>
<reference evidence="5" key="1">
    <citation type="submission" date="2016-06" db="EMBL/GenBank/DDBJ databases">
        <authorList>
            <person name="de Vries S.P.W."/>
            <person name="Hadjirin N.F."/>
            <person name="Lay E.M."/>
            <person name="Zadoks R.N."/>
            <person name="Peacock S.J."/>
            <person name="Parkhill J."/>
            <person name="Grant A.J."/>
            <person name="Mcdougall S."/>
            <person name="Holmes M.A."/>
        </authorList>
    </citation>
    <scope>NUCLEOTIDE SEQUENCE [LARGE SCALE GENOMIC DNA]</scope>
    <source>
        <strain evidence="5">NZ1587</strain>
    </source>
</reference>
<dbReference type="PROSITE" id="PS51257">
    <property type="entry name" value="PROKAR_LIPOPROTEIN"/>
    <property type="match status" value="1"/>
</dbReference>
<feature type="transmembrane region" description="Helical" evidence="2">
    <location>
        <begin position="21"/>
        <end position="50"/>
    </location>
</feature>
<sequence>MEKRILKVETERYQKFPGWVMTLLACGMVELFFIVGSLLAGLILGMGIVISVLAKGSSDFVLEIQAISESIFVELGIFPFVVLVLFAWVKWFEKRPFTSLGFFKGQVAWQLVKGWLLGTLLFAVTLGLSYLLGGLEFKSFDFSLKTLAYLLLIIPLWLVQGGTEELLTRGWLLPIIAKRTNLIIAITVSSSLFGIMHLGNDNVTFFSVLSIIMVGIFLALYMLKTDNIWGVAGIHGAWNFTQGNIFGISVSGTQAGPSLMHFGQKMGAPDWISGGAFGTEGSLLASLVLLVGSIYLAWQLSQENKTSNFEISLENS</sequence>
<dbReference type="OrthoDB" id="324900at2"/>
<feature type="transmembrane region" description="Helical" evidence="2">
    <location>
        <begin position="70"/>
        <end position="89"/>
    </location>
</feature>
<evidence type="ECO:0000313" key="5">
    <source>
        <dbReference type="Proteomes" id="UP000182015"/>
    </source>
</evidence>
<protein>
    <submittedName>
        <fullName evidence="4">CAAX protease</fullName>
    </submittedName>
</protein>
<dbReference type="PANTHER" id="PTHR39430">
    <property type="entry name" value="MEMBRANE-ASSOCIATED PROTEASE-RELATED"/>
    <property type="match status" value="1"/>
</dbReference>
<dbReference type="GO" id="GO:0080120">
    <property type="term" value="P:CAAX-box protein maturation"/>
    <property type="evidence" value="ECO:0007669"/>
    <property type="project" value="UniProtKB-ARBA"/>
</dbReference>
<organism evidence="4 5">
    <name type="scientific">Streptococcus bovimastitidis</name>
    <dbReference type="NCBI Taxonomy" id="1856638"/>
    <lineage>
        <taxon>Bacteria</taxon>
        <taxon>Bacillati</taxon>
        <taxon>Bacillota</taxon>
        <taxon>Bacilli</taxon>
        <taxon>Lactobacillales</taxon>
        <taxon>Streptococcaceae</taxon>
        <taxon>Streptococcus</taxon>
    </lineage>
</organism>
<name>A0A1L8MKT0_9STRE</name>
<feature type="transmembrane region" description="Helical" evidence="2">
    <location>
        <begin position="281"/>
        <end position="298"/>
    </location>
</feature>
<accession>A0A1L8MKT0</accession>
<dbReference type="EMBL" id="LZDD01000003">
    <property type="protein sequence ID" value="OJF71321.1"/>
    <property type="molecule type" value="Genomic_DNA"/>
</dbReference>
<dbReference type="GO" id="GO:0006508">
    <property type="term" value="P:proteolysis"/>
    <property type="evidence" value="ECO:0007669"/>
    <property type="project" value="UniProtKB-KW"/>
</dbReference>
<dbReference type="RefSeq" id="WP_071794385.1">
    <property type="nucleotide sequence ID" value="NZ_LZDD01000003.1"/>
</dbReference>
<keyword evidence="2" id="KW-1133">Transmembrane helix</keyword>
<feature type="transmembrane region" description="Helical" evidence="2">
    <location>
        <begin position="142"/>
        <end position="159"/>
    </location>
</feature>
<keyword evidence="4" id="KW-0378">Hydrolase</keyword>
<dbReference type="PANTHER" id="PTHR39430:SF1">
    <property type="entry name" value="PROTEASE"/>
    <property type="match status" value="1"/>
</dbReference>
<feature type="domain" description="CAAX prenyl protease 2/Lysostaphin resistance protein A-like" evidence="3">
    <location>
        <begin position="149"/>
        <end position="240"/>
    </location>
</feature>
<dbReference type="Proteomes" id="UP000182015">
    <property type="component" value="Unassembled WGS sequence"/>
</dbReference>
<keyword evidence="5" id="KW-1185">Reference proteome</keyword>
<gene>
    <name evidence="4" type="ORF">A9Q68_08990</name>
</gene>
<feature type="transmembrane region" description="Helical" evidence="2">
    <location>
        <begin position="180"/>
        <end position="199"/>
    </location>
</feature>
<evidence type="ECO:0000259" key="3">
    <source>
        <dbReference type="Pfam" id="PF02517"/>
    </source>
</evidence>
<dbReference type="GO" id="GO:0004175">
    <property type="term" value="F:endopeptidase activity"/>
    <property type="evidence" value="ECO:0007669"/>
    <property type="project" value="UniProtKB-ARBA"/>
</dbReference>
<dbReference type="AlphaFoldDB" id="A0A1L8MKT0"/>
<dbReference type="STRING" id="1856638.A9Q68_08990"/>
<feature type="transmembrane region" description="Helical" evidence="2">
    <location>
        <begin position="205"/>
        <end position="223"/>
    </location>
</feature>
<evidence type="ECO:0000313" key="4">
    <source>
        <dbReference type="EMBL" id="OJF71321.1"/>
    </source>
</evidence>
<keyword evidence="2" id="KW-0472">Membrane</keyword>
<dbReference type="Pfam" id="PF02517">
    <property type="entry name" value="Rce1-like"/>
    <property type="match status" value="1"/>
</dbReference>
<keyword evidence="4" id="KW-0645">Protease</keyword>
<evidence type="ECO:0000256" key="2">
    <source>
        <dbReference type="SAM" id="Phobius"/>
    </source>
</evidence>
<dbReference type="InterPro" id="IPR003675">
    <property type="entry name" value="Rce1/LyrA-like_dom"/>
</dbReference>
<keyword evidence="2" id="KW-0812">Transmembrane</keyword>
<comment type="caution">
    <text evidence="4">The sequence shown here is derived from an EMBL/GenBank/DDBJ whole genome shotgun (WGS) entry which is preliminary data.</text>
</comment>
<feature type="transmembrane region" description="Helical" evidence="2">
    <location>
        <begin position="110"/>
        <end position="130"/>
    </location>
</feature>